<comment type="similarity">
    <text evidence="1">Belongs to the FMO family.</text>
</comment>
<dbReference type="EMBL" id="JACNYL010000002">
    <property type="protein sequence ID" value="MBD1421959.1"/>
    <property type="molecule type" value="Genomic_DNA"/>
</dbReference>
<evidence type="ECO:0000256" key="1">
    <source>
        <dbReference type="ARBA" id="ARBA00009183"/>
    </source>
</evidence>
<organism evidence="6 7">
    <name type="scientific">Sphingobacterium chuzhouense</name>
    <dbReference type="NCBI Taxonomy" id="1742264"/>
    <lineage>
        <taxon>Bacteria</taxon>
        <taxon>Pseudomonadati</taxon>
        <taxon>Bacteroidota</taxon>
        <taxon>Sphingobacteriia</taxon>
        <taxon>Sphingobacteriales</taxon>
        <taxon>Sphingobacteriaceae</taxon>
        <taxon>Sphingobacterium</taxon>
    </lineage>
</organism>
<dbReference type="InterPro" id="IPR000960">
    <property type="entry name" value="Flavin_mOase"/>
</dbReference>
<proteinExistence type="inferred from homology"/>
<protein>
    <submittedName>
        <fullName evidence="6">NAD(P)/FAD-dependent oxidoreductase</fullName>
    </submittedName>
</protein>
<accession>A0ABR7XS17</accession>
<dbReference type="InterPro" id="IPR036188">
    <property type="entry name" value="FAD/NAD-bd_sf"/>
</dbReference>
<reference evidence="6 7" key="1">
    <citation type="submission" date="2020-08" db="EMBL/GenBank/DDBJ databases">
        <title>Sphingobacterium sp. DN00404 isolated from aquaculture water.</title>
        <authorList>
            <person name="Zhang M."/>
        </authorList>
    </citation>
    <scope>NUCLEOTIDE SEQUENCE [LARGE SCALE GENOMIC DNA]</scope>
    <source>
        <strain evidence="6 7">KCTC 42746</strain>
    </source>
</reference>
<dbReference type="PANTHER" id="PTHR23023">
    <property type="entry name" value="DIMETHYLANILINE MONOOXYGENASE"/>
    <property type="match status" value="1"/>
</dbReference>
<keyword evidence="3" id="KW-0274">FAD</keyword>
<dbReference type="InterPro" id="IPR020946">
    <property type="entry name" value="Flavin_mOase-like"/>
</dbReference>
<dbReference type="Gene3D" id="3.50.50.60">
    <property type="entry name" value="FAD/NAD(P)-binding domain"/>
    <property type="match status" value="2"/>
</dbReference>
<gene>
    <name evidence="6" type="ORF">H8B21_10300</name>
</gene>
<keyword evidence="5" id="KW-0560">Oxidoreductase</keyword>
<dbReference type="PIRSF" id="PIRSF000332">
    <property type="entry name" value="FMO"/>
    <property type="match status" value="1"/>
</dbReference>
<comment type="caution">
    <text evidence="6">The sequence shown here is derived from an EMBL/GenBank/DDBJ whole genome shotgun (WGS) entry which is preliminary data.</text>
</comment>
<evidence type="ECO:0000256" key="5">
    <source>
        <dbReference type="ARBA" id="ARBA00023002"/>
    </source>
</evidence>
<evidence type="ECO:0000256" key="3">
    <source>
        <dbReference type="ARBA" id="ARBA00022827"/>
    </source>
</evidence>
<evidence type="ECO:0000313" key="7">
    <source>
        <dbReference type="Proteomes" id="UP000651112"/>
    </source>
</evidence>
<name>A0ABR7XS17_9SPHI</name>
<evidence type="ECO:0000313" key="6">
    <source>
        <dbReference type="EMBL" id="MBD1421959.1"/>
    </source>
</evidence>
<sequence>MVNFKVGIIGAGPSGLAMLRAFESEQKKGNPIPEIKCYEKQDNWGGMWNYTWRTGVGKYGEPLHGSMYKYLWSNGPKECLEFADYTFMEHFGQPISSYPPREVLFDYIQGRINKSNARSFIQFNTVARWVEYLEDQKQFRVVFDNLVKNETFEEYFDYLVVGTGHFSTPNMPYFEGIDQFPGTVMHAHDFRGADQFVDQKLLLIGSSYSAEDIGVQCYKHGSKSVTIAYRTAPIGVKWPDGIQEKPLLTHFEGDRAFFSDGTHEQFDAVIMCTGYQHKFPFLPDELRLKTNNCLYPDNLYKGVIFNDNERLIYLGMQDQYYTFNMFDVQAWFARDYMLGRVDLPIKEEREADIKKWVDYVDSTTTDVEHVDFQTDYIKDLITLTDYPPFNLDKVAEMFKSWLNDKKVNILNYRDQVYTSVMDGTEAVPHHTPWIEEMDDSLERYLQQENIMENVS</sequence>
<dbReference type="RefSeq" id="WP_190313660.1">
    <property type="nucleotide sequence ID" value="NZ_JACNYL010000002.1"/>
</dbReference>
<dbReference type="SUPFAM" id="SSF51905">
    <property type="entry name" value="FAD/NAD(P)-binding domain"/>
    <property type="match status" value="2"/>
</dbReference>
<dbReference type="Pfam" id="PF00743">
    <property type="entry name" value="FMO-like"/>
    <property type="match status" value="2"/>
</dbReference>
<evidence type="ECO:0000256" key="2">
    <source>
        <dbReference type="ARBA" id="ARBA00022630"/>
    </source>
</evidence>
<dbReference type="InterPro" id="IPR050346">
    <property type="entry name" value="FMO-like"/>
</dbReference>
<dbReference type="Proteomes" id="UP000651112">
    <property type="component" value="Unassembled WGS sequence"/>
</dbReference>
<keyword evidence="2" id="KW-0285">Flavoprotein</keyword>
<evidence type="ECO:0000256" key="4">
    <source>
        <dbReference type="ARBA" id="ARBA00022857"/>
    </source>
</evidence>
<keyword evidence="4" id="KW-0521">NADP</keyword>
<keyword evidence="7" id="KW-1185">Reference proteome</keyword>